<dbReference type="PIRSF" id="PIRSF036995">
    <property type="entry name" value="RSM24"/>
    <property type="match status" value="1"/>
</dbReference>
<dbReference type="Pfam" id="PF10213">
    <property type="entry name" value="MRP-S28"/>
    <property type="match status" value="1"/>
</dbReference>
<protein>
    <recommendedName>
        <fullName evidence="1">Small ribosomal subunit protein mS35</fullName>
    </recommendedName>
    <alternativeName>
        <fullName evidence="1">37S ribosomal protein S24, mitochondrial</fullName>
    </alternativeName>
</protein>
<comment type="subcellular location">
    <subcellularLocation>
        <location evidence="1">Mitochondrion</location>
    </subcellularLocation>
</comment>
<reference evidence="4" key="1">
    <citation type="submission" date="2014-02" db="EMBL/GenBank/DDBJ databases">
        <authorList>
            <person name="Genoscope - CEA"/>
        </authorList>
    </citation>
    <scope>NUCLEOTIDE SEQUENCE</scope>
    <source>
        <strain evidence="4">LS3</strain>
    </source>
</reference>
<dbReference type="InterPro" id="IPR017081">
    <property type="entry name" value="Ribosomal_mS35"/>
</dbReference>
<dbReference type="GO" id="GO:0005763">
    <property type="term" value="C:mitochondrial small ribosomal subunit"/>
    <property type="evidence" value="ECO:0007669"/>
    <property type="project" value="UniProtKB-UniRule"/>
</dbReference>
<dbReference type="PANTHER" id="PTHR13490">
    <property type="entry name" value="MITOCHONDRIAL 28S RIBOSOMAL PROTEIN S28"/>
    <property type="match status" value="1"/>
</dbReference>
<dbReference type="GO" id="GO:0032543">
    <property type="term" value="P:mitochondrial translation"/>
    <property type="evidence" value="ECO:0007669"/>
    <property type="project" value="UniProtKB-UniRule"/>
</dbReference>
<dbReference type="EMBL" id="HG937694">
    <property type="protein sequence ID" value="CDP37247.1"/>
    <property type="molecule type" value="Genomic_DNA"/>
</dbReference>
<dbReference type="InterPro" id="IPR039848">
    <property type="entry name" value="Ribosomal_mS35_mt"/>
</dbReference>
<evidence type="ECO:0000313" key="4">
    <source>
        <dbReference type="EMBL" id="CDP37247.1"/>
    </source>
</evidence>
<comment type="similarity">
    <text evidence="1">Belongs to the mitochondrion-specific ribosomal protein mS35 family.</text>
</comment>
<keyword evidence="1" id="KW-0689">Ribosomal protein</keyword>
<gene>
    <name evidence="4" type="ORF">GNLVRS02_ARAD1D07150g</name>
</gene>
<dbReference type="PhylomeDB" id="A0A060TEG2"/>
<evidence type="ECO:0000259" key="3">
    <source>
        <dbReference type="Pfam" id="PF10213"/>
    </source>
</evidence>
<reference evidence="4" key="2">
    <citation type="submission" date="2014-06" db="EMBL/GenBank/DDBJ databases">
        <title>The complete genome of Blastobotrys (Arxula) adeninivorans LS3 - a yeast of biotechnological interest.</title>
        <authorList>
            <person name="Kunze G."/>
            <person name="Gaillardin C."/>
            <person name="Czernicka M."/>
            <person name="Durrens P."/>
            <person name="Martin T."/>
            <person name="Boer E."/>
            <person name="Gabaldon T."/>
            <person name="Cruz J."/>
            <person name="Talla E."/>
            <person name="Marck C."/>
            <person name="Goffeau A."/>
            <person name="Barbe V."/>
            <person name="Baret P."/>
            <person name="Baronian K."/>
            <person name="Beier S."/>
            <person name="Bleykasten C."/>
            <person name="Bode R."/>
            <person name="Casaregola S."/>
            <person name="Despons L."/>
            <person name="Fairhead C."/>
            <person name="Giersberg M."/>
            <person name="Gierski P."/>
            <person name="Hahnel U."/>
            <person name="Hartmann A."/>
            <person name="Jankowska D."/>
            <person name="Jubin C."/>
            <person name="Jung P."/>
            <person name="Lafontaine I."/>
            <person name="Leh-Louis V."/>
            <person name="Lemaire M."/>
            <person name="Marcet-Houben M."/>
            <person name="Mascher M."/>
            <person name="Morel G."/>
            <person name="Richard G.-F."/>
            <person name="Riechen J."/>
            <person name="Sacerdot C."/>
            <person name="Sarkar A."/>
            <person name="Savel G."/>
            <person name="Schacherer J."/>
            <person name="Sherman D."/>
            <person name="Straub M.-L."/>
            <person name="Stein N."/>
            <person name="Thierry A."/>
            <person name="Trautwein-Schult A."/>
            <person name="Westhof E."/>
            <person name="Worch S."/>
            <person name="Dujon B."/>
            <person name="Souciet J.-L."/>
            <person name="Wincker P."/>
            <person name="Scholz U."/>
            <person name="Neuveglise N."/>
        </authorList>
    </citation>
    <scope>NUCLEOTIDE SEQUENCE</scope>
    <source>
        <strain evidence="4">LS3</strain>
    </source>
</reference>
<comment type="function">
    <text evidence="1">Component of the mitochondrial ribosome (mitoribosome), a dedicated translation machinery responsible for the synthesis of mitochondrial genome-encoded proteins, including at least some of the essential transmembrane subunits of the mitochondrial respiratory chain. The mitoribosomes are attached to the mitochondrial inner membrane and translation products are cotranslationally integrated into the membrane.</text>
</comment>
<name>A0A060TEG2_BLAAD</name>
<dbReference type="GO" id="GO:0003735">
    <property type="term" value="F:structural constituent of ribosome"/>
    <property type="evidence" value="ECO:0007669"/>
    <property type="project" value="UniProtKB-UniRule"/>
</dbReference>
<organism evidence="4">
    <name type="scientific">Blastobotrys adeninivorans</name>
    <name type="common">Yeast</name>
    <name type="synonym">Arxula adeninivorans</name>
    <dbReference type="NCBI Taxonomy" id="409370"/>
    <lineage>
        <taxon>Eukaryota</taxon>
        <taxon>Fungi</taxon>
        <taxon>Dikarya</taxon>
        <taxon>Ascomycota</taxon>
        <taxon>Saccharomycotina</taxon>
        <taxon>Dipodascomycetes</taxon>
        <taxon>Dipodascales</taxon>
        <taxon>Trichomonascaceae</taxon>
        <taxon>Blastobotrys</taxon>
    </lineage>
</organism>
<feature type="region of interest" description="Disordered" evidence="2">
    <location>
        <begin position="272"/>
        <end position="309"/>
    </location>
</feature>
<evidence type="ECO:0000256" key="2">
    <source>
        <dbReference type="SAM" id="MobiDB-lite"/>
    </source>
</evidence>
<keyword evidence="1" id="KW-0496">Mitochondrion</keyword>
<keyword evidence="1" id="KW-0687">Ribonucleoprotein</keyword>
<dbReference type="InterPro" id="IPR019349">
    <property type="entry name" value="Ribosomal_mS35_mit"/>
</dbReference>
<evidence type="ECO:0000256" key="1">
    <source>
        <dbReference type="PIRNR" id="PIRNR036995"/>
    </source>
</evidence>
<feature type="compositionally biased region" description="Basic and acidic residues" evidence="2">
    <location>
        <begin position="282"/>
        <end position="309"/>
    </location>
</feature>
<accession>A0A060TEG2</accession>
<feature type="domain" description="Small ribosomal subunit protein mS35 mitochondrial conserved" evidence="3">
    <location>
        <begin position="159"/>
        <end position="286"/>
    </location>
</feature>
<dbReference type="AlphaFoldDB" id="A0A060TEG2"/>
<proteinExistence type="inferred from homology"/>
<sequence>MWKSFGVRRAIVALHGQRGQRSNRMLSTCGARFQQASPEEILQMGFKKMESRGYQRTEADKKALEAAGAQLGMSKQQIGDLYDQVSVGAVPYERLSPDEKAQADMDEVNAFAADELEDTFEFDDLPPLGHMQLHEHRVQREYNRIAAYDLPQLGKYATPYNPPADTDILKFKYISYMGEKHPGEAKVVVSFQSKDLGLDDVSLHKFRLLCGTRYNPTTDEVKMSCSRFPEQAQNKRFLGQTIRDLLTNARDKSDTFEDIPLDYRHAEAKIRRNKPIYPNHQFPKEWERPQDAPKPKTDLLSRIHEEHCK</sequence>
<dbReference type="PANTHER" id="PTHR13490:SF0">
    <property type="entry name" value="SMALL RIBOSOMAL SUBUNIT PROTEIN MS35"/>
    <property type="match status" value="1"/>
</dbReference>